<dbReference type="OrthoDB" id="10589863at2759"/>
<organism evidence="1 2">
    <name type="scientific">Paraglomus brasilianum</name>
    <dbReference type="NCBI Taxonomy" id="144538"/>
    <lineage>
        <taxon>Eukaryota</taxon>
        <taxon>Fungi</taxon>
        <taxon>Fungi incertae sedis</taxon>
        <taxon>Mucoromycota</taxon>
        <taxon>Glomeromycotina</taxon>
        <taxon>Glomeromycetes</taxon>
        <taxon>Paraglomerales</taxon>
        <taxon>Paraglomeraceae</taxon>
        <taxon>Paraglomus</taxon>
    </lineage>
</organism>
<protein>
    <submittedName>
        <fullName evidence="1">7007_t:CDS:1</fullName>
    </submittedName>
</protein>
<proteinExistence type="predicted"/>
<accession>A0A9N8Z1D6</accession>
<dbReference type="AlphaFoldDB" id="A0A9N8Z1D6"/>
<comment type="caution">
    <text evidence="1">The sequence shown here is derived from an EMBL/GenBank/DDBJ whole genome shotgun (WGS) entry which is preliminary data.</text>
</comment>
<evidence type="ECO:0000313" key="1">
    <source>
        <dbReference type="EMBL" id="CAG8461787.1"/>
    </source>
</evidence>
<sequence>MVSDILDTTNEDPDEDVQIEGNVQPEGNAEPIFNNIINAITTVSKMPNGHYSIIGLLISGLHLKVVRAFMHPIKLPDHINIEKLLDILEQLPSNKLVEASSHIQTTGTTGVLLYLAQVVESGECEVTQSVTLAELIGKEGMKKDLASEQAAVTGFQDTNLTERDVDIHFLKPFFDNLLTEIALKSVTRESHRPQDISKQLIVAQSYSISPDDVCGLELGMAENSGPQQQELMDKARFEFVKASKGGCDQLAQFQKLEGKESISYKLEDDNLNILS</sequence>
<dbReference type="Proteomes" id="UP000789739">
    <property type="component" value="Unassembled WGS sequence"/>
</dbReference>
<dbReference type="EMBL" id="CAJVPI010000032">
    <property type="protein sequence ID" value="CAG8461787.1"/>
    <property type="molecule type" value="Genomic_DNA"/>
</dbReference>
<gene>
    <name evidence="1" type="ORF">PBRASI_LOCUS624</name>
</gene>
<evidence type="ECO:0000313" key="2">
    <source>
        <dbReference type="Proteomes" id="UP000789739"/>
    </source>
</evidence>
<reference evidence="1" key="1">
    <citation type="submission" date="2021-06" db="EMBL/GenBank/DDBJ databases">
        <authorList>
            <person name="Kallberg Y."/>
            <person name="Tangrot J."/>
            <person name="Rosling A."/>
        </authorList>
    </citation>
    <scope>NUCLEOTIDE SEQUENCE</scope>
    <source>
        <strain evidence="1">BR232B</strain>
    </source>
</reference>
<name>A0A9N8Z1D6_9GLOM</name>
<keyword evidence="2" id="KW-1185">Reference proteome</keyword>